<dbReference type="EMBL" id="JAQJZL010000001">
    <property type="protein sequence ID" value="KAJ6057692.1"/>
    <property type="molecule type" value="Genomic_DNA"/>
</dbReference>
<proteinExistence type="predicted"/>
<dbReference type="AlphaFoldDB" id="A0AAD6IPM4"/>
<comment type="caution">
    <text evidence="1">The sequence shown here is derived from an EMBL/GenBank/DDBJ whole genome shotgun (WGS) entry which is preliminary data.</text>
</comment>
<reference evidence="1" key="2">
    <citation type="submission" date="2023-01" db="EMBL/GenBank/DDBJ databases">
        <authorList>
            <person name="Petersen C."/>
        </authorList>
    </citation>
    <scope>NUCLEOTIDE SEQUENCE</scope>
    <source>
        <strain evidence="1">IBT 15450</strain>
    </source>
</reference>
<accession>A0AAD6IPM4</accession>
<evidence type="ECO:0000313" key="1">
    <source>
        <dbReference type="EMBL" id="KAJ6057692.1"/>
    </source>
</evidence>
<name>A0AAD6IPM4_PENCN</name>
<dbReference type="Proteomes" id="UP001219568">
    <property type="component" value="Unassembled WGS sequence"/>
</dbReference>
<reference evidence="1" key="1">
    <citation type="journal article" date="2023" name="IMA Fungus">
        <title>Comparative genomic study of the Penicillium genus elucidates a diverse pangenome and 15 lateral gene transfer events.</title>
        <authorList>
            <person name="Petersen C."/>
            <person name="Sorensen T."/>
            <person name="Nielsen M.R."/>
            <person name="Sondergaard T.E."/>
            <person name="Sorensen J.L."/>
            <person name="Fitzpatrick D.A."/>
            <person name="Frisvad J.C."/>
            <person name="Nielsen K.L."/>
        </authorList>
    </citation>
    <scope>NUCLEOTIDE SEQUENCE</scope>
    <source>
        <strain evidence="1">IBT 15450</strain>
    </source>
</reference>
<protein>
    <submittedName>
        <fullName evidence="1">Uncharacterized protein</fullName>
    </submittedName>
</protein>
<evidence type="ECO:0000313" key="2">
    <source>
        <dbReference type="Proteomes" id="UP001219568"/>
    </source>
</evidence>
<organism evidence="1 2">
    <name type="scientific">Penicillium canescens</name>
    <dbReference type="NCBI Taxonomy" id="5083"/>
    <lineage>
        <taxon>Eukaryota</taxon>
        <taxon>Fungi</taxon>
        <taxon>Dikarya</taxon>
        <taxon>Ascomycota</taxon>
        <taxon>Pezizomycotina</taxon>
        <taxon>Eurotiomycetes</taxon>
        <taxon>Eurotiomycetidae</taxon>
        <taxon>Eurotiales</taxon>
        <taxon>Aspergillaceae</taxon>
        <taxon>Penicillium</taxon>
    </lineage>
</organism>
<sequence>MLEDADGLSPVTTFIETVNSTVDPQLLYQCIDEDAVVIEVTFGPRGSIAFALTREGFNKYTTDQHAQSTCADQPCG</sequence>
<gene>
    <name evidence="1" type="ORF">N7460_000966</name>
</gene>
<keyword evidence="2" id="KW-1185">Reference proteome</keyword>